<dbReference type="AlphaFoldDB" id="A0A0F9U3T9"/>
<dbReference type="EMBL" id="LAZR01000133">
    <property type="protein sequence ID" value="KKN87900.1"/>
    <property type="molecule type" value="Genomic_DNA"/>
</dbReference>
<accession>A0A0F9U3T9</accession>
<protein>
    <recommendedName>
        <fullName evidence="2">Uroporphyrinogen decarboxylase (URO-D) domain-containing protein</fullName>
    </recommendedName>
</protein>
<organism evidence="1">
    <name type="scientific">marine sediment metagenome</name>
    <dbReference type="NCBI Taxonomy" id="412755"/>
    <lineage>
        <taxon>unclassified sequences</taxon>
        <taxon>metagenomes</taxon>
        <taxon>ecological metagenomes</taxon>
    </lineage>
</organism>
<dbReference type="InterPro" id="IPR038071">
    <property type="entry name" value="UROD/MetE-like_sf"/>
</dbReference>
<comment type="caution">
    <text evidence="1">The sequence shown here is derived from an EMBL/GenBank/DDBJ whole genome shotgun (WGS) entry which is preliminary data.</text>
</comment>
<proteinExistence type="predicted"/>
<name>A0A0F9U3T9_9ZZZZ</name>
<sequence length="359" mass="40843">MAGLLYREDMDAVRERMTTWYNGGDIGRPVMQIRAPREDAIEDIPEVPVPQGCTAAGYTTMSYEYRLNRGLRDCLNTWYLGEAVPNTSPDLAPNCLALYLGCQGAEAEGSVWCEPCIESPETARFEVDEDNFYWQFTLKLARAFTEAGAGKWLQQFPDLIEGLDTLAAMRDTQKLLMDLVERPAWVHECLAKITQLYFVYYDRLYDLMKDEVGGSYFWSWAPGRMAKLQCDFSAMISPEMFGEFMVPVLDEMTRRLDYSMYHWDGPGAIGHLDHLLSIEHLDIIQWTPGAGEPPTFDKTWWPLYHRCFEAGKKVDISAASVDHLAPLKKEFGQNVKNFHIGYSAESPEAGEQALAFMES</sequence>
<dbReference type="Gene3D" id="3.20.20.210">
    <property type="match status" value="1"/>
</dbReference>
<evidence type="ECO:0000313" key="1">
    <source>
        <dbReference type="EMBL" id="KKN87900.1"/>
    </source>
</evidence>
<gene>
    <name evidence="1" type="ORF">LCGC14_0254310</name>
</gene>
<reference evidence="1" key="1">
    <citation type="journal article" date="2015" name="Nature">
        <title>Complex archaea that bridge the gap between prokaryotes and eukaryotes.</title>
        <authorList>
            <person name="Spang A."/>
            <person name="Saw J.H."/>
            <person name="Jorgensen S.L."/>
            <person name="Zaremba-Niedzwiedzka K."/>
            <person name="Martijn J."/>
            <person name="Lind A.E."/>
            <person name="van Eijk R."/>
            <person name="Schleper C."/>
            <person name="Guy L."/>
            <person name="Ettema T.J."/>
        </authorList>
    </citation>
    <scope>NUCLEOTIDE SEQUENCE</scope>
</reference>
<evidence type="ECO:0008006" key="2">
    <source>
        <dbReference type="Google" id="ProtNLM"/>
    </source>
</evidence>